<dbReference type="InterPro" id="IPR033371">
    <property type="entry name" value="ARGLU1"/>
</dbReference>
<proteinExistence type="predicted"/>
<dbReference type="STRING" id="3076.A0A2P6U1V8"/>
<evidence type="ECO:0000256" key="9">
    <source>
        <dbReference type="SAM" id="MobiDB-lite"/>
    </source>
</evidence>
<feature type="binding site" evidence="7">
    <location>
        <position position="272"/>
    </location>
    <ligand>
        <name>ATP</name>
        <dbReference type="ChEBI" id="CHEBI:30616"/>
    </ligand>
</feature>
<feature type="region of interest" description="Disordered" evidence="9">
    <location>
        <begin position="36"/>
        <end position="95"/>
    </location>
</feature>
<evidence type="ECO:0000259" key="10">
    <source>
        <dbReference type="PROSITE" id="PS50011"/>
    </source>
</evidence>
<dbReference type="GO" id="GO:0004674">
    <property type="term" value="F:protein serine/threonine kinase activity"/>
    <property type="evidence" value="ECO:0007669"/>
    <property type="project" value="UniProtKB-KW"/>
</dbReference>
<protein>
    <submittedName>
        <fullName evidence="11">Kinase</fullName>
    </submittedName>
</protein>
<evidence type="ECO:0000256" key="5">
    <source>
        <dbReference type="ARBA" id="ARBA00022840"/>
    </source>
</evidence>
<feature type="compositionally biased region" description="Low complexity" evidence="9">
    <location>
        <begin position="74"/>
        <end position="83"/>
    </location>
</feature>
<dbReference type="InterPro" id="IPR030616">
    <property type="entry name" value="Aur-like"/>
</dbReference>
<evidence type="ECO:0000256" key="6">
    <source>
        <dbReference type="PIRSR" id="PIRSR630616-1"/>
    </source>
</evidence>
<gene>
    <name evidence="11" type="ORF">C2E21_0985</name>
</gene>
<keyword evidence="1" id="KW-0723">Serine/threonine-protein kinase</keyword>
<dbReference type="OrthoDB" id="377346at2759"/>
<dbReference type="Pfam" id="PF15346">
    <property type="entry name" value="ARGLU"/>
    <property type="match status" value="1"/>
</dbReference>
<dbReference type="Proteomes" id="UP000239899">
    <property type="component" value="Unassembled WGS sequence"/>
</dbReference>
<keyword evidence="4 11" id="KW-0418">Kinase</keyword>
<evidence type="ECO:0000256" key="8">
    <source>
        <dbReference type="PIRSR" id="PIRSR630616-3"/>
    </source>
</evidence>
<feature type="binding site" evidence="7">
    <location>
        <position position="135"/>
    </location>
    <ligand>
        <name>ATP</name>
        <dbReference type="ChEBI" id="CHEBI:30616"/>
    </ligand>
</feature>
<dbReference type="GO" id="GO:0005524">
    <property type="term" value="F:ATP binding"/>
    <property type="evidence" value="ECO:0007669"/>
    <property type="project" value="UniProtKB-KW"/>
</dbReference>
<dbReference type="PROSITE" id="PS00108">
    <property type="entry name" value="PROTEIN_KINASE_ST"/>
    <property type="match status" value="1"/>
</dbReference>
<feature type="compositionally biased region" description="Basic and acidic residues" evidence="9">
    <location>
        <begin position="36"/>
        <end position="73"/>
    </location>
</feature>
<feature type="domain" description="Protein kinase" evidence="10">
    <location>
        <begin position="125"/>
        <end position="398"/>
    </location>
</feature>
<evidence type="ECO:0000256" key="2">
    <source>
        <dbReference type="ARBA" id="ARBA00022679"/>
    </source>
</evidence>
<dbReference type="Gene3D" id="1.10.510.10">
    <property type="entry name" value="Transferase(Phosphotransferase) domain 1"/>
    <property type="match status" value="1"/>
</dbReference>
<evidence type="ECO:0000313" key="12">
    <source>
        <dbReference type="Proteomes" id="UP000239899"/>
    </source>
</evidence>
<dbReference type="AlphaFoldDB" id="A0A2P6U1V8"/>
<dbReference type="Pfam" id="PF00069">
    <property type="entry name" value="Pkinase"/>
    <property type="match status" value="1"/>
</dbReference>
<dbReference type="EMBL" id="LHPG02000002">
    <property type="protein sequence ID" value="PRW60302.1"/>
    <property type="molecule type" value="Genomic_DNA"/>
</dbReference>
<keyword evidence="5 7" id="KW-0067">ATP-binding</keyword>
<evidence type="ECO:0000256" key="4">
    <source>
        <dbReference type="ARBA" id="ARBA00022777"/>
    </source>
</evidence>
<dbReference type="PROSITE" id="PS50011">
    <property type="entry name" value="PROTEIN_KINASE_DOM"/>
    <property type="match status" value="1"/>
</dbReference>
<keyword evidence="2" id="KW-0808">Transferase</keyword>
<evidence type="ECO:0000256" key="3">
    <source>
        <dbReference type="ARBA" id="ARBA00022741"/>
    </source>
</evidence>
<evidence type="ECO:0000256" key="1">
    <source>
        <dbReference type="ARBA" id="ARBA00022527"/>
    </source>
</evidence>
<dbReference type="PANTHER" id="PTHR24350">
    <property type="entry name" value="SERINE/THREONINE-PROTEIN KINASE IAL-RELATED"/>
    <property type="match status" value="1"/>
</dbReference>
<feature type="binding site" evidence="7">
    <location>
        <position position="156"/>
    </location>
    <ligand>
        <name>ATP</name>
        <dbReference type="ChEBI" id="CHEBI:30616"/>
    </ligand>
</feature>
<evidence type="ECO:0000313" key="11">
    <source>
        <dbReference type="EMBL" id="PRW60302.1"/>
    </source>
</evidence>
<feature type="cross-link" description="Glycyl lysine isopeptide (Lys-Gly) (interchain with G-Cter in SUMO2)" evidence="8">
    <location>
        <position position="256"/>
    </location>
</feature>
<feature type="binding site" evidence="7">
    <location>
        <begin position="258"/>
        <end position="259"/>
    </location>
    <ligand>
        <name>ATP</name>
        <dbReference type="ChEBI" id="CHEBI:30616"/>
    </ligand>
</feature>
<keyword evidence="12" id="KW-1185">Reference proteome</keyword>
<sequence length="592" mass="65317">MASEEVALRIAQRLKEERAKLEERVMRQVEMEKKMLLERKRREDAERRQQQEEMERILEENKRKVEEAQRKAAEAAAEQQGLPKPGGGLPKPRRQGLILDDLPVLPSNFFSDPGLTGNWKWETDFKDVVEIGKGKDTVIYSATCPKLGAGRRVAVKVYDKTKVQATKYRAIKREIAMMMYFMRKRLPSVVDYYGAFHDDARLYIVMEYCGGGDLLEKLLRDKKAMNEKKVAIEVAYPCLSILQTLHEMRIIHRDIKLENIFIDDAGRVKLGDFGLTMSMRQESAISPVGTVEYMAPEVVALPPVDLVISGQIKATDIPPTNEKVDIWALGVTIYELVTGRLPFEGKDKPEIKRNITANNLAPLPSFLTPQCQSFIKAMLTYSVDQRPSCAQLLQHPYITMYCTPPVPKPATLPNVIALHAYSPGAGGRAPAPADDMRSPRTPGGSHVPVTVGRNAAASAQHSPTILAGGASPHDPFTSPLPPADHGGAAAGVPRKISFEFFSGGKAAAAAPNDAKRLGQQADQQSRRAAPAVSGSERKRQGMGGGVKATLRKLFTSRRGGHQRLPDEDMVDAEDRQHPMAAPVQQGSFTFGR</sequence>
<evidence type="ECO:0000256" key="7">
    <source>
        <dbReference type="PIRSR" id="PIRSR630616-2"/>
    </source>
</evidence>
<name>A0A2P6U1V8_CHLSO</name>
<feature type="region of interest" description="Disordered" evidence="9">
    <location>
        <begin position="426"/>
        <end position="450"/>
    </location>
</feature>
<comment type="caution">
    <text evidence="11">The sequence shown here is derived from an EMBL/GenBank/DDBJ whole genome shotgun (WGS) entry which is preliminary data.</text>
</comment>
<accession>A0A2P6U1V8</accession>
<dbReference type="InterPro" id="IPR000719">
    <property type="entry name" value="Prot_kinase_dom"/>
</dbReference>
<dbReference type="InterPro" id="IPR011009">
    <property type="entry name" value="Kinase-like_dom_sf"/>
</dbReference>
<reference evidence="11 12" key="1">
    <citation type="journal article" date="2018" name="Plant J.">
        <title>Genome sequences of Chlorella sorokiniana UTEX 1602 and Micractinium conductrix SAG 241.80: implications to maltose excretion by a green alga.</title>
        <authorList>
            <person name="Arriola M.B."/>
            <person name="Velmurugan N."/>
            <person name="Zhang Y."/>
            <person name="Plunkett M.H."/>
            <person name="Hondzo H."/>
            <person name="Barney B.M."/>
        </authorList>
    </citation>
    <scope>NUCLEOTIDE SEQUENCE [LARGE SCALE GENOMIC DNA]</scope>
    <source>
        <strain evidence="12">UTEX 1602</strain>
    </source>
</reference>
<dbReference type="SUPFAM" id="SSF56112">
    <property type="entry name" value="Protein kinase-like (PK-like)"/>
    <property type="match status" value="1"/>
</dbReference>
<keyword evidence="3 7" id="KW-0547">Nucleotide-binding</keyword>
<feature type="region of interest" description="Disordered" evidence="9">
    <location>
        <begin position="464"/>
        <end position="490"/>
    </location>
</feature>
<feature type="active site" description="Proton acceptor" evidence="6">
    <location>
        <position position="254"/>
    </location>
</feature>
<dbReference type="InterPro" id="IPR008271">
    <property type="entry name" value="Ser/Thr_kinase_AS"/>
</dbReference>
<dbReference type="SMART" id="SM00220">
    <property type="entry name" value="S_TKc"/>
    <property type="match status" value="1"/>
</dbReference>
<organism evidence="11 12">
    <name type="scientific">Chlorella sorokiniana</name>
    <name type="common">Freshwater green alga</name>
    <dbReference type="NCBI Taxonomy" id="3076"/>
    <lineage>
        <taxon>Eukaryota</taxon>
        <taxon>Viridiplantae</taxon>
        <taxon>Chlorophyta</taxon>
        <taxon>core chlorophytes</taxon>
        <taxon>Trebouxiophyceae</taxon>
        <taxon>Chlorellales</taxon>
        <taxon>Chlorellaceae</taxon>
        <taxon>Chlorella clade</taxon>
        <taxon>Chlorella</taxon>
    </lineage>
</organism>
<feature type="region of interest" description="Disordered" evidence="9">
    <location>
        <begin position="511"/>
        <end position="592"/>
    </location>
</feature>